<accession>A0A433DLL0</accession>
<dbReference type="Pfam" id="PF00656">
    <property type="entry name" value="Peptidase_C14"/>
    <property type="match status" value="1"/>
</dbReference>
<evidence type="ECO:0000313" key="6">
    <source>
        <dbReference type="Proteomes" id="UP000268093"/>
    </source>
</evidence>
<keyword evidence="3" id="KW-0788">Thiol protease</keyword>
<evidence type="ECO:0000259" key="4">
    <source>
        <dbReference type="Pfam" id="PF00656"/>
    </source>
</evidence>
<sequence length="376" mass="40273">MGDFANAYALLIGTGVNASGRPDPVYNSTINDANWLSEILTDRKRCAYKPEQVTKLLGPETTREGILGAMERISSEANEDSTVIIFFSGHGGRDKNNKTFLIPYGYQDGQDPATLAIDAKCLKGCLAKFEVKQLVLLINCCHAAGVTETTFTPTLSSQKEQESDSLVLNESQIKYLSNGAGFVIMSSSLANEVSYTGYLKNEGSKNRYSAFTIGIGNALSGRGRQGNGLVYVTDLTSKCRAFVEEKTNNKQHPCFKLCCDDFPIAYYHGDLSTGVAVLGVGDDFAEAEPAEAEAEPPTPKRVRQQPNMTTTNYIGKMNVGGNAYTGDMNNHVTGNLHFGAVNNGPVNNGTVNSGTVINGKVTGGTINGGTNNSRWG</sequence>
<dbReference type="InterPro" id="IPR050452">
    <property type="entry name" value="Metacaspase"/>
</dbReference>
<name>A0A433DLL0_9FUNG</name>
<dbReference type="SUPFAM" id="SSF52129">
    <property type="entry name" value="Caspase-like"/>
    <property type="match status" value="1"/>
</dbReference>
<dbReference type="GO" id="GO:0006915">
    <property type="term" value="P:apoptotic process"/>
    <property type="evidence" value="ECO:0007669"/>
    <property type="project" value="UniProtKB-KW"/>
</dbReference>
<keyword evidence="2" id="KW-0053">Apoptosis</keyword>
<feature type="domain" description="Peptidase C14 caspase" evidence="4">
    <location>
        <begin position="27"/>
        <end position="256"/>
    </location>
</feature>
<protein>
    <submittedName>
        <fullName evidence="5">Caspase domain-containing protein</fullName>
    </submittedName>
</protein>
<keyword evidence="6" id="KW-1185">Reference proteome</keyword>
<evidence type="ECO:0000313" key="5">
    <source>
        <dbReference type="EMBL" id="RUP51697.1"/>
    </source>
</evidence>
<comment type="similarity">
    <text evidence="1">Belongs to the peptidase C14B family.</text>
</comment>
<dbReference type="Proteomes" id="UP000268093">
    <property type="component" value="Unassembled WGS sequence"/>
</dbReference>
<dbReference type="AlphaFoldDB" id="A0A433DLL0"/>
<gene>
    <name evidence="5" type="ORF">BC936DRAFT_146509</name>
</gene>
<dbReference type="PANTHER" id="PTHR48104:SF30">
    <property type="entry name" value="METACASPASE-1"/>
    <property type="match status" value="1"/>
</dbReference>
<comment type="caution">
    <text evidence="5">The sequence shown here is derived from an EMBL/GenBank/DDBJ whole genome shotgun (WGS) entry which is preliminary data.</text>
</comment>
<evidence type="ECO:0000256" key="1">
    <source>
        <dbReference type="ARBA" id="ARBA00009005"/>
    </source>
</evidence>
<dbReference type="InterPro" id="IPR029030">
    <property type="entry name" value="Caspase-like_dom_sf"/>
</dbReference>
<keyword evidence="3" id="KW-0645">Protease</keyword>
<dbReference type="GO" id="GO:0006508">
    <property type="term" value="P:proteolysis"/>
    <property type="evidence" value="ECO:0007669"/>
    <property type="project" value="InterPro"/>
</dbReference>
<organism evidence="5 6">
    <name type="scientific">Jimgerdemannia flammicorona</name>
    <dbReference type="NCBI Taxonomy" id="994334"/>
    <lineage>
        <taxon>Eukaryota</taxon>
        <taxon>Fungi</taxon>
        <taxon>Fungi incertae sedis</taxon>
        <taxon>Mucoromycota</taxon>
        <taxon>Mucoromycotina</taxon>
        <taxon>Endogonomycetes</taxon>
        <taxon>Endogonales</taxon>
        <taxon>Endogonaceae</taxon>
        <taxon>Jimgerdemannia</taxon>
    </lineage>
</organism>
<dbReference type="PANTHER" id="PTHR48104">
    <property type="entry name" value="METACASPASE-4"/>
    <property type="match status" value="1"/>
</dbReference>
<evidence type="ECO:0000256" key="2">
    <source>
        <dbReference type="ARBA" id="ARBA00022703"/>
    </source>
</evidence>
<evidence type="ECO:0000256" key="3">
    <source>
        <dbReference type="ARBA" id="ARBA00022807"/>
    </source>
</evidence>
<dbReference type="GO" id="GO:0004197">
    <property type="term" value="F:cysteine-type endopeptidase activity"/>
    <property type="evidence" value="ECO:0007669"/>
    <property type="project" value="InterPro"/>
</dbReference>
<dbReference type="OrthoDB" id="3223806at2759"/>
<proteinExistence type="inferred from homology"/>
<dbReference type="EMBL" id="RBNI01000535">
    <property type="protein sequence ID" value="RUP51697.1"/>
    <property type="molecule type" value="Genomic_DNA"/>
</dbReference>
<reference evidence="5 6" key="1">
    <citation type="journal article" date="2018" name="New Phytol.">
        <title>Phylogenomics of Endogonaceae and evolution of mycorrhizas within Mucoromycota.</title>
        <authorList>
            <person name="Chang Y."/>
            <person name="Desiro A."/>
            <person name="Na H."/>
            <person name="Sandor L."/>
            <person name="Lipzen A."/>
            <person name="Clum A."/>
            <person name="Barry K."/>
            <person name="Grigoriev I.V."/>
            <person name="Martin F.M."/>
            <person name="Stajich J.E."/>
            <person name="Smith M.E."/>
            <person name="Bonito G."/>
            <person name="Spatafora J.W."/>
        </authorList>
    </citation>
    <scope>NUCLEOTIDE SEQUENCE [LARGE SCALE GENOMIC DNA]</scope>
    <source>
        <strain evidence="5 6">GMNB39</strain>
    </source>
</reference>
<keyword evidence="3" id="KW-0378">Hydrolase</keyword>
<dbReference type="InterPro" id="IPR011600">
    <property type="entry name" value="Pept_C14_caspase"/>
</dbReference>
<dbReference type="GO" id="GO:0005737">
    <property type="term" value="C:cytoplasm"/>
    <property type="evidence" value="ECO:0007669"/>
    <property type="project" value="TreeGrafter"/>
</dbReference>
<dbReference type="Gene3D" id="3.40.50.1460">
    <property type="match status" value="1"/>
</dbReference>